<accession>A0A430KXG5</accession>
<feature type="region of interest" description="Disordered" evidence="1">
    <location>
        <begin position="113"/>
        <end position="132"/>
    </location>
</feature>
<reference evidence="2 3" key="1">
    <citation type="submission" date="2017-06" db="EMBL/GenBank/DDBJ databases">
        <title>Comparative genomic analysis of Ambrosia Fusariam Clade fungi.</title>
        <authorList>
            <person name="Stajich J.E."/>
            <person name="Carrillo J."/>
            <person name="Kijimoto T."/>
            <person name="Eskalen A."/>
            <person name="O'Donnell K."/>
            <person name="Kasson M."/>
        </authorList>
    </citation>
    <scope>NUCLEOTIDE SEQUENCE [LARGE SCALE GENOMIC DNA]</scope>
    <source>
        <strain evidence="2 3">UCR1854</strain>
    </source>
</reference>
<evidence type="ECO:0000313" key="3">
    <source>
        <dbReference type="Proteomes" id="UP000287124"/>
    </source>
</evidence>
<proteinExistence type="predicted"/>
<organism evidence="2 3">
    <name type="scientific">Fusarium euwallaceae</name>
    <dbReference type="NCBI Taxonomy" id="1147111"/>
    <lineage>
        <taxon>Eukaryota</taxon>
        <taxon>Fungi</taxon>
        <taxon>Dikarya</taxon>
        <taxon>Ascomycota</taxon>
        <taxon>Pezizomycotina</taxon>
        <taxon>Sordariomycetes</taxon>
        <taxon>Hypocreomycetidae</taxon>
        <taxon>Hypocreales</taxon>
        <taxon>Nectriaceae</taxon>
        <taxon>Fusarium</taxon>
        <taxon>Fusarium solani species complex</taxon>
    </lineage>
</organism>
<keyword evidence="3" id="KW-1185">Reference proteome</keyword>
<evidence type="ECO:0000256" key="1">
    <source>
        <dbReference type="SAM" id="MobiDB-lite"/>
    </source>
</evidence>
<protein>
    <submittedName>
        <fullName evidence="2">Uncharacterized protein</fullName>
    </submittedName>
</protein>
<comment type="caution">
    <text evidence="2">The sequence shown here is derived from an EMBL/GenBank/DDBJ whole genome shotgun (WGS) entry which is preliminary data.</text>
</comment>
<name>A0A430KXG5_9HYPO</name>
<evidence type="ECO:0000313" key="2">
    <source>
        <dbReference type="EMBL" id="RTE68033.1"/>
    </source>
</evidence>
<dbReference type="EMBL" id="MIKF01001290">
    <property type="protein sequence ID" value="RTE68033.1"/>
    <property type="molecule type" value="Genomic_DNA"/>
</dbReference>
<dbReference type="Proteomes" id="UP000287124">
    <property type="component" value="Unassembled WGS sequence"/>
</dbReference>
<gene>
    <name evidence="2" type="ORF">BHE90_017590</name>
</gene>
<sequence length="132" mass="14507">MPRNANLKAAREVVQSRARYARGLHRRASIATIQPLSLRAANARHPESSVASFQRLVTAARTASRLGAHLGPSDADFPPRKKEKFPNILYPAGHMTSRSVSYLEHRKRKCSVVSGAHPHSHTSDSAAPILLR</sequence>
<dbReference type="AlphaFoldDB" id="A0A430KXG5"/>